<sequence length="74" mass="8732">YVARLKELYQSKSIVYLIHMKEKVWYEEKRTVMGKINHDPENSGEGKQEGKRQDISNVTRSKDGQIELELIHKT</sequence>
<evidence type="ECO:0000313" key="3">
    <source>
        <dbReference type="Proteomes" id="UP000789759"/>
    </source>
</evidence>
<feature type="region of interest" description="Disordered" evidence="1">
    <location>
        <begin position="35"/>
        <end position="74"/>
    </location>
</feature>
<evidence type="ECO:0000256" key="1">
    <source>
        <dbReference type="SAM" id="MobiDB-lite"/>
    </source>
</evidence>
<comment type="caution">
    <text evidence="2">The sequence shown here is derived from an EMBL/GenBank/DDBJ whole genome shotgun (WGS) entry which is preliminary data.</text>
</comment>
<accession>A0A9N9K1A7</accession>
<reference evidence="2" key="1">
    <citation type="submission" date="2021-06" db="EMBL/GenBank/DDBJ databases">
        <authorList>
            <person name="Kallberg Y."/>
            <person name="Tangrot J."/>
            <person name="Rosling A."/>
        </authorList>
    </citation>
    <scope>NUCLEOTIDE SEQUENCE</scope>
    <source>
        <strain evidence="2">FL966</strain>
    </source>
</reference>
<organism evidence="2 3">
    <name type="scientific">Cetraspora pellucida</name>
    <dbReference type="NCBI Taxonomy" id="1433469"/>
    <lineage>
        <taxon>Eukaryota</taxon>
        <taxon>Fungi</taxon>
        <taxon>Fungi incertae sedis</taxon>
        <taxon>Mucoromycota</taxon>
        <taxon>Glomeromycotina</taxon>
        <taxon>Glomeromycetes</taxon>
        <taxon>Diversisporales</taxon>
        <taxon>Gigasporaceae</taxon>
        <taxon>Cetraspora</taxon>
    </lineage>
</organism>
<dbReference type="AlphaFoldDB" id="A0A9N9K1A7"/>
<dbReference type="EMBL" id="CAJVQA010033035">
    <property type="protein sequence ID" value="CAG8803953.1"/>
    <property type="molecule type" value="Genomic_DNA"/>
</dbReference>
<evidence type="ECO:0000313" key="2">
    <source>
        <dbReference type="EMBL" id="CAG8803953.1"/>
    </source>
</evidence>
<proteinExistence type="predicted"/>
<name>A0A9N9K1A7_9GLOM</name>
<keyword evidence="3" id="KW-1185">Reference proteome</keyword>
<feature type="non-terminal residue" evidence="2">
    <location>
        <position position="74"/>
    </location>
</feature>
<protein>
    <submittedName>
        <fullName evidence="2">14524_t:CDS:1</fullName>
    </submittedName>
</protein>
<dbReference type="Proteomes" id="UP000789759">
    <property type="component" value="Unassembled WGS sequence"/>
</dbReference>
<gene>
    <name evidence="2" type="ORF">CPELLU_LOCUS17959</name>
</gene>